<dbReference type="SUPFAM" id="SSF88659">
    <property type="entry name" value="Sigma3 and sigma4 domains of RNA polymerase sigma factors"/>
    <property type="match status" value="1"/>
</dbReference>
<evidence type="ECO:0000259" key="8">
    <source>
        <dbReference type="Pfam" id="PF08281"/>
    </source>
</evidence>
<dbReference type="InterPro" id="IPR013325">
    <property type="entry name" value="RNA_pol_sigma_r2"/>
</dbReference>
<dbReference type="InterPro" id="IPR036388">
    <property type="entry name" value="WH-like_DNA-bd_sf"/>
</dbReference>
<dbReference type="PANTHER" id="PTHR43133">
    <property type="entry name" value="RNA POLYMERASE ECF-TYPE SIGMA FACTO"/>
    <property type="match status" value="1"/>
</dbReference>
<dbReference type="RefSeq" id="WP_333783824.1">
    <property type="nucleotide sequence ID" value="NZ_CP006986.1"/>
</dbReference>
<comment type="similarity">
    <text evidence="1">Belongs to the sigma-70 factor family. ECF subfamily.</text>
</comment>
<dbReference type="InterPro" id="IPR014284">
    <property type="entry name" value="RNA_pol_sigma-70_dom"/>
</dbReference>
<gene>
    <name evidence="9" type="primary">rpoE-2</name>
    <name evidence="9" type="ORF">IE4771_CH01137</name>
</gene>
<comment type="subunit">
    <text evidence="2">Interacts transiently with the RNA polymerase catalytic core formed by RpoA, RpoB, RpoC and RpoZ (2 alpha, 1 beta, 1 beta' and 1 omega subunit) to form the RNA polymerase holoenzyme that can initiate transcription.</text>
</comment>
<feature type="domain" description="RNA polymerase sigma factor 70 region 4 type 2" evidence="8">
    <location>
        <begin position="119"/>
        <end position="164"/>
    </location>
</feature>
<dbReference type="HOGENOM" id="CLU_078246_0_0_5"/>
<organism evidence="9 10">
    <name type="scientific">Rhizobium etli bv. mimosae str. IE4771</name>
    <dbReference type="NCBI Taxonomy" id="1432050"/>
    <lineage>
        <taxon>Bacteria</taxon>
        <taxon>Pseudomonadati</taxon>
        <taxon>Pseudomonadota</taxon>
        <taxon>Alphaproteobacteria</taxon>
        <taxon>Hyphomicrobiales</taxon>
        <taxon>Rhizobiaceae</taxon>
        <taxon>Rhizobium/Agrobacterium group</taxon>
        <taxon>Rhizobium</taxon>
    </lineage>
</organism>
<evidence type="ECO:0000256" key="5">
    <source>
        <dbReference type="ARBA" id="ARBA00023125"/>
    </source>
</evidence>
<dbReference type="KEGG" id="rei:IE4771_CH01137"/>
<dbReference type="Gene3D" id="1.10.1740.10">
    <property type="match status" value="1"/>
</dbReference>
<keyword evidence="6" id="KW-0804">Transcription</keyword>
<proteinExistence type="inferred from homology"/>
<dbReference type="EMBL" id="CP006986">
    <property type="protein sequence ID" value="AIC26288.1"/>
    <property type="molecule type" value="Genomic_DNA"/>
</dbReference>
<dbReference type="SUPFAM" id="SSF54427">
    <property type="entry name" value="NTF2-like"/>
    <property type="match status" value="1"/>
</dbReference>
<dbReference type="Pfam" id="PF08281">
    <property type="entry name" value="Sigma70_r4_2"/>
    <property type="match status" value="1"/>
</dbReference>
<evidence type="ECO:0000256" key="3">
    <source>
        <dbReference type="ARBA" id="ARBA00023015"/>
    </source>
</evidence>
<dbReference type="AlphaFoldDB" id="A0A060HTP2"/>
<dbReference type="Gene3D" id="1.10.10.10">
    <property type="entry name" value="Winged helix-like DNA-binding domain superfamily/Winged helix DNA-binding domain"/>
    <property type="match status" value="1"/>
</dbReference>
<dbReference type="InterPro" id="IPR013249">
    <property type="entry name" value="RNA_pol_sigma70_r4_t2"/>
</dbReference>
<sequence length="306" mass="34157">MIGDAMSSELFAKTFGPRLGALRPKLHRYCARMTGSVIDGEDVLQDALAKAMEALPAAAPIANPQGWLFRIVHNTALDFLRRRARRADLVEEENAEMVAEPLSQTEARQIAATSLRTFMRLPVRERSSIILMDVLGYSLSELCSITGMTMPTVKALLHRGRVRLRDMAAEPDDQPLPVLSVVEKNSLAFYVDRFNARDFEALKDRLAEDVKAELVGEVVMRGRDEVSSYFGNYAREDRWRLAPGLVEGRPAALVFEQGAVPRIPAYFIVLNWAGDSLLAIRDFRYARYALEAADVTPIDAAFVRDA</sequence>
<keyword evidence="5" id="KW-0238">DNA-binding</keyword>
<evidence type="ECO:0000256" key="2">
    <source>
        <dbReference type="ARBA" id="ARBA00011344"/>
    </source>
</evidence>
<evidence type="ECO:0000256" key="1">
    <source>
        <dbReference type="ARBA" id="ARBA00010641"/>
    </source>
</evidence>
<dbReference type="InterPro" id="IPR007627">
    <property type="entry name" value="RNA_pol_sigma70_r2"/>
</dbReference>
<dbReference type="GO" id="GO:0006352">
    <property type="term" value="P:DNA-templated transcription initiation"/>
    <property type="evidence" value="ECO:0007669"/>
    <property type="project" value="InterPro"/>
</dbReference>
<evidence type="ECO:0000313" key="10">
    <source>
        <dbReference type="Proteomes" id="UP000027180"/>
    </source>
</evidence>
<accession>A0A060HTP2</accession>
<dbReference type="Pfam" id="PF04542">
    <property type="entry name" value="Sigma70_r2"/>
    <property type="match status" value="1"/>
</dbReference>
<keyword evidence="3" id="KW-0805">Transcription regulation</keyword>
<dbReference type="SUPFAM" id="SSF88946">
    <property type="entry name" value="Sigma2 domain of RNA polymerase sigma factors"/>
    <property type="match status" value="1"/>
</dbReference>
<dbReference type="Gene3D" id="3.10.450.50">
    <property type="match status" value="1"/>
</dbReference>
<keyword evidence="4" id="KW-0731">Sigma factor</keyword>
<evidence type="ECO:0000259" key="7">
    <source>
        <dbReference type="Pfam" id="PF04542"/>
    </source>
</evidence>
<dbReference type="InterPro" id="IPR032710">
    <property type="entry name" value="NTF2-like_dom_sf"/>
</dbReference>
<feature type="domain" description="RNA polymerase sigma-70 region 2" evidence="7">
    <location>
        <begin position="21"/>
        <end position="86"/>
    </location>
</feature>
<reference evidence="9 10" key="1">
    <citation type="submission" date="2013-12" db="EMBL/GenBank/DDBJ databases">
        <title>Complete genome sequence of Rhizobium etli bv. mimosae IE4771.</title>
        <authorList>
            <person name="Bustos P."/>
            <person name="Santamaria R.I."/>
            <person name="Lozano L."/>
            <person name="Ormeno-Orrillo E."/>
            <person name="Rogel M.A."/>
            <person name="Romero D."/>
            <person name="Cevallos M.A."/>
            <person name="Martinez-Romero E."/>
            <person name="Gonzalez V."/>
        </authorList>
    </citation>
    <scope>NUCLEOTIDE SEQUENCE [LARGE SCALE GENOMIC DNA]</scope>
    <source>
        <strain evidence="9 10">IE4771</strain>
    </source>
</reference>
<evidence type="ECO:0000256" key="6">
    <source>
        <dbReference type="ARBA" id="ARBA00023163"/>
    </source>
</evidence>
<evidence type="ECO:0000256" key="4">
    <source>
        <dbReference type="ARBA" id="ARBA00023082"/>
    </source>
</evidence>
<protein>
    <submittedName>
        <fullName evidence="9">RNA polymerase sigma-24 factor RpoE 2</fullName>
    </submittedName>
</protein>
<dbReference type="GO" id="GO:0016987">
    <property type="term" value="F:sigma factor activity"/>
    <property type="evidence" value="ECO:0007669"/>
    <property type="project" value="UniProtKB-KW"/>
</dbReference>
<dbReference type="NCBIfam" id="TIGR02937">
    <property type="entry name" value="sigma70-ECF"/>
    <property type="match status" value="1"/>
</dbReference>
<name>A0A060HTP2_RHIET</name>
<dbReference type="InterPro" id="IPR039425">
    <property type="entry name" value="RNA_pol_sigma-70-like"/>
</dbReference>
<dbReference type="InterPro" id="IPR013324">
    <property type="entry name" value="RNA_pol_sigma_r3/r4-like"/>
</dbReference>
<dbReference type="PANTHER" id="PTHR43133:SF8">
    <property type="entry name" value="RNA POLYMERASE SIGMA FACTOR HI_1459-RELATED"/>
    <property type="match status" value="1"/>
</dbReference>
<evidence type="ECO:0000313" key="9">
    <source>
        <dbReference type="EMBL" id="AIC26288.1"/>
    </source>
</evidence>
<dbReference type="Proteomes" id="UP000027180">
    <property type="component" value="Chromosome"/>
</dbReference>
<dbReference type="GO" id="GO:0003677">
    <property type="term" value="F:DNA binding"/>
    <property type="evidence" value="ECO:0007669"/>
    <property type="project" value="UniProtKB-KW"/>
</dbReference>